<reference evidence="1" key="1">
    <citation type="submission" date="2022-10" db="EMBL/GenBank/DDBJ databases">
        <title>Genome sequences of endogenous nimaviruses in decapod crustaceans.</title>
        <authorList>
            <person name="Kawato S."/>
            <person name="Nozaki R."/>
            <person name="Kondo H."/>
            <person name="Hirono I."/>
        </authorList>
    </citation>
    <scope>NUCLEOTIDE SEQUENCE</scope>
    <source>
        <strain evidence="1">Fukuoka2019</strain>
    </source>
</reference>
<dbReference type="EMBL" id="LC738881">
    <property type="protein sequence ID" value="BDT63108.1"/>
    <property type="molecule type" value="Genomic_DNA"/>
</dbReference>
<name>A0A9C7F0V2_9VIRU</name>
<organism evidence="1">
    <name type="scientific">Sicyonia whispovirus</name>
    <dbReference type="NCBI Taxonomy" id="2984283"/>
    <lineage>
        <taxon>Viruses</taxon>
        <taxon>Viruses incertae sedis</taxon>
        <taxon>Naldaviricetes</taxon>
        <taxon>Nimaviridae</taxon>
        <taxon>Whispovirus</taxon>
    </lineage>
</organism>
<proteinExistence type="predicted"/>
<accession>A0A9C7F0V2</accession>
<protein>
    <submittedName>
        <fullName evidence="1">Uncharacterized protein</fullName>
    </submittedName>
</protein>
<sequence length="163" mass="18472">MTARFGAWLRGEDDSPKWGTLVRAARPFLWPRVPPEHPREDVSCGTHRLPLQPVSLGALRVDHCARECPRLAKVGAPPVRHPDSRLLSHFSEAVEEHPSEPTVRAWTNFLLRNLRSFVSDFRPSTRPSNLPGMKLKCPFSLVSLLSLVAWRRAKMAPKVTSRR</sequence>
<evidence type="ECO:0000313" key="1">
    <source>
        <dbReference type="EMBL" id="BDT63108.1"/>
    </source>
</evidence>